<dbReference type="InterPro" id="IPR050388">
    <property type="entry name" value="ABC_Ni/Peptide_Import"/>
</dbReference>
<dbReference type="PANTHER" id="PTHR43297">
    <property type="entry name" value="OLIGOPEPTIDE TRANSPORT ATP-BINDING PROTEIN APPD"/>
    <property type="match status" value="1"/>
</dbReference>
<feature type="domain" description="ABC transporter" evidence="8">
    <location>
        <begin position="2"/>
        <end position="249"/>
    </location>
</feature>
<name>F7NJB9_9FIRM</name>
<dbReference type="InterPro" id="IPR017871">
    <property type="entry name" value="ABC_transporter-like_CS"/>
</dbReference>
<gene>
    <name evidence="9" type="ORF">ALO_10874</name>
</gene>
<dbReference type="OrthoDB" id="9806285at2"/>
<evidence type="ECO:0000313" key="10">
    <source>
        <dbReference type="Proteomes" id="UP000003240"/>
    </source>
</evidence>
<dbReference type="PROSITE" id="PS50893">
    <property type="entry name" value="ABC_TRANSPORTER_2"/>
    <property type="match status" value="1"/>
</dbReference>
<keyword evidence="4" id="KW-1003">Cell membrane</keyword>
<organism evidence="9 10">
    <name type="scientific">Acetonema longum DSM 6540</name>
    <dbReference type="NCBI Taxonomy" id="1009370"/>
    <lineage>
        <taxon>Bacteria</taxon>
        <taxon>Bacillati</taxon>
        <taxon>Bacillota</taxon>
        <taxon>Negativicutes</taxon>
        <taxon>Acetonemataceae</taxon>
        <taxon>Acetonema</taxon>
    </lineage>
</organism>
<comment type="subcellular location">
    <subcellularLocation>
        <location evidence="1">Cell membrane</location>
        <topology evidence="1">Peripheral membrane protein</topology>
    </subcellularLocation>
</comment>
<dbReference type="STRING" id="1009370.ALO_10874"/>
<dbReference type="Pfam" id="PF00005">
    <property type="entry name" value="ABC_tran"/>
    <property type="match status" value="1"/>
</dbReference>
<evidence type="ECO:0000259" key="8">
    <source>
        <dbReference type="PROSITE" id="PS50893"/>
    </source>
</evidence>
<reference evidence="9 10" key="1">
    <citation type="journal article" date="2011" name="EMBO J.">
        <title>Structural diversity of bacterial flagellar motors.</title>
        <authorList>
            <person name="Chen S."/>
            <person name="Beeby M."/>
            <person name="Murphy G.E."/>
            <person name="Leadbetter J.R."/>
            <person name="Hendrixson D.R."/>
            <person name="Briegel A."/>
            <person name="Li Z."/>
            <person name="Shi J."/>
            <person name="Tocheva E.I."/>
            <person name="Muller A."/>
            <person name="Dobro M.J."/>
            <person name="Jensen G.J."/>
        </authorList>
    </citation>
    <scope>NUCLEOTIDE SEQUENCE [LARGE SCALE GENOMIC DNA]</scope>
    <source>
        <strain evidence="9 10">DSM 6540</strain>
    </source>
</reference>
<dbReference type="Gene3D" id="3.40.50.300">
    <property type="entry name" value="P-loop containing nucleotide triphosphate hydrolases"/>
    <property type="match status" value="1"/>
</dbReference>
<evidence type="ECO:0000256" key="1">
    <source>
        <dbReference type="ARBA" id="ARBA00004202"/>
    </source>
</evidence>
<dbReference type="InterPro" id="IPR027417">
    <property type="entry name" value="P-loop_NTPase"/>
</dbReference>
<dbReference type="Proteomes" id="UP000003240">
    <property type="component" value="Unassembled WGS sequence"/>
</dbReference>
<evidence type="ECO:0000256" key="6">
    <source>
        <dbReference type="ARBA" id="ARBA00022840"/>
    </source>
</evidence>
<comment type="caution">
    <text evidence="9">The sequence shown here is derived from an EMBL/GenBank/DDBJ whole genome shotgun (WGS) entry which is preliminary data.</text>
</comment>
<dbReference type="AlphaFoldDB" id="F7NJB9"/>
<dbReference type="SMART" id="SM00382">
    <property type="entry name" value="AAA"/>
    <property type="match status" value="1"/>
</dbReference>
<keyword evidence="7" id="KW-0472">Membrane</keyword>
<dbReference type="PANTHER" id="PTHR43297:SF2">
    <property type="entry name" value="DIPEPTIDE TRANSPORT ATP-BINDING PROTEIN DPPD"/>
    <property type="match status" value="1"/>
</dbReference>
<evidence type="ECO:0000256" key="3">
    <source>
        <dbReference type="ARBA" id="ARBA00022448"/>
    </source>
</evidence>
<dbReference type="CDD" id="cd03257">
    <property type="entry name" value="ABC_NikE_OppD_transporters"/>
    <property type="match status" value="1"/>
</dbReference>
<evidence type="ECO:0000256" key="4">
    <source>
        <dbReference type="ARBA" id="ARBA00022475"/>
    </source>
</evidence>
<dbReference type="GO" id="GO:0005524">
    <property type="term" value="F:ATP binding"/>
    <property type="evidence" value="ECO:0007669"/>
    <property type="project" value="UniProtKB-KW"/>
</dbReference>
<dbReference type="PROSITE" id="PS00211">
    <property type="entry name" value="ABC_TRANSPORTER_1"/>
    <property type="match status" value="1"/>
</dbReference>
<dbReference type="GO" id="GO:0005886">
    <property type="term" value="C:plasma membrane"/>
    <property type="evidence" value="ECO:0007669"/>
    <property type="project" value="UniProtKB-SubCell"/>
</dbReference>
<accession>F7NJB9</accession>
<sequence>MLQFRNISVAYGDGEPSLTDFTLDVAEGEIVALVGESGSGKTTAIRTAIGLLPGDGEVVNGDILFNGNSLLTLSPNEWRALRGRQISMIFQDSGAMLNPIRRIGSQFVEYICTHRSVQKKEAWEMGRVMLEHMGLPHSETIMNSYIFQLSGGMRQRVGIAMAMVFQPQLLLADEPTSALDVTTQSQIIRQMLELREKYGAAILLVTHNLGVAAYMADRIIVMKDGCIVDQGTREELLHQPAAAYTRDLLDAVPSMRGKRYV</sequence>
<dbReference type="GO" id="GO:0016887">
    <property type="term" value="F:ATP hydrolysis activity"/>
    <property type="evidence" value="ECO:0007669"/>
    <property type="project" value="InterPro"/>
</dbReference>
<dbReference type="EMBL" id="AFGF01000085">
    <property type="protein sequence ID" value="EGO63867.1"/>
    <property type="molecule type" value="Genomic_DNA"/>
</dbReference>
<keyword evidence="3" id="KW-0813">Transport</keyword>
<evidence type="ECO:0000256" key="2">
    <source>
        <dbReference type="ARBA" id="ARBA00005417"/>
    </source>
</evidence>
<proteinExistence type="inferred from homology"/>
<comment type="similarity">
    <text evidence="2">Belongs to the ABC transporter superfamily.</text>
</comment>
<dbReference type="SUPFAM" id="SSF52540">
    <property type="entry name" value="P-loop containing nucleoside triphosphate hydrolases"/>
    <property type="match status" value="1"/>
</dbReference>
<evidence type="ECO:0000256" key="7">
    <source>
        <dbReference type="ARBA" id="ARBA00023136"/>
    </source>
</evidence>
<evidence type="ECO:0000256" key="5">
    <source>
        <dbReference type="ARBA" id="ARBA00022741"/>
    </source>
</evidence>
<keyword evidence="10" id="KW-1185">Reference proteome</keyword>
<protein>
    <submittedName>
        <fullName evidence="9">Peptide ABC transporter ATP-binding protein</fullName>
    </submittedName>
</protein>
<dbReference type="InterPro" id="IPR003593">
    <property type="entry name" value="AAA+_ATPase"/>
</dbReference>
<evidence type="ECO:0000313" key="9">
    <source>
        <dbReference type="EMBL" id="EGO63867.1"/>
    </source>
</evidence>
<keyword evidence="6 9" id="KW-0067">ATP-binding</keyword>
<dbReference type="InterPro" id="IPR003439">
    <property type="entry name" value="ABC_transporter-like_ATP-bd"/>
</dbReference>
<dbReference type="eggNOG" id="COG0444">
    <property type="taxonomic scope" value="Bacteria"/>
</dbReference>
<keyword evidence="5" id="KW-0547">Nucleotide-binding</keyword>